<dbReference type="RefSeq" id="WP_111816590.1">
    <property type="nucleotide sequence ID" value="NZ_CBCRZQ010000009.1"/>
</dbReference>
<gene>
    <name evidence="2" type="ORF">ESV24_11835</name>
</gene>
<keyword evidence="2" id="KW-0808">Transferase</keyword>
<comment type="caution">
    <text evidence="2">The sequence shown here is derived from an EMBL/GenBank/DDBJ whole genome shotgun (WGS) entry which is preliminary data.</text>
</comment>
<dbReference type="GO" id="GO:0008616">
    <property type="term" value="P:tRNA queuosine(34) biosynthetic process"/>
    <property type="evidence" value="ECO:0007669"/>
    <property type="project" value="UniProtKB-KW"/>
</dbReference>
<keyword evidence="3" id="KW-1185">Reference proteome</keyword>
<dbReference type="InterPro" id="IPR018317">
    <property type="entry name" value="QueC"/>
</dbReference>
<sequence length="388" mass="44791">MIIKTSKYHPDLFSERAYQMCTKTVMDTTDENISFDENGISNHYFEYQAAAEKNLLKEPARSKALEKIVAEIKENGKGKKYDCLIGLSGGVDSTYVAYIVKELGLRPLAVHFDNGWNSELAVHNVNSIIEKLGFDLHTIVVNWEEFRDLQLSYLKASVIDIEVVSDHAIQATMFKLASQFNINYIISGTNIVTEFILPQAWIYPKLDYTNLKSIHDKFGTIKLKTYPRVPFYKYIKYTGFQQLTPISLLDYVDYNKKDAIATITDKLDWRDYGGKHCESLWTKFYQNYILPSKFGVDKRKAHLSTLICSGQISREEAMKTLESPIYDAQELSDDTEYVLKKLGLSPQEFENIMKKHPVPHEFYGTHEGNKRKYKMLLEKTSGLRKLFK</sequence>
<dbReference type="InterPro" id="IPR014729">
    <property type="entry name" value="Rossmann-like_a/b/a_fold"/>
</dbReference>
<dbReference type="GO" id="GO:0016740">
    <property type="term" value="F:transferase activity"/>
    <property type="evidence" value="ECO:0007669"/>
    <property type="project" value="UniProtKB-KW"/>
</dbReference>
<dbReference type="AlphaFoldDB" id="A0A5C6YMP8"/>
<dbReference type="EMBL" id="VORU01000010">
    <property type="protein sequence ID" value="TXD68596.1"/>
    <property type="molecule type" value="Genomic_DNA"/>
</dbReference>
<evidence type="ECO:0000313" key="2">
    <source>
        <dbReference type="EMBL" id="TXD68596.1"/>
    </source>
</evidence>
<dbReference type="OrthoDB" id="702at2"/>
<evidence type="ECO:0000313" key="3">
    <source>
        <dbReference type="Proteomes" id="UP000321945"/>
    </source>
</evidence>
<evidence type="ECO:0000256" key="1">
    <source>
        <dbReference type="ARBA" id="ARBA00022785"/>
    </source>
</evidence>
<keyword evidence="1" id="KW-0671">Queuosine biosynthesis</keyword>
<name>A0A5C6YMP8_9FLAO</name>
<organism evidence="2 3">
    <name type="scientific">Aequorivita lipolytica</name>
    <dbReference type="NCBI Taxonomy" id="153267"/>
    <lineage>
        <taxon>Bacteria</taxon>
        <taxon>Pseudomonadati</taxon>
        <taxon>Bacteroidota</taxon>
        <taxon>Flavobacteriia</taxon>
        <taxon>Flavobacteriales</taxon>
        <taxon>Flavobacteriaceae</taxon>
        <taxon>Aequorivita</taxon>
    </lineage>
</organism>
<dbReference type="InterPro" id="IPR020022">
    <property type="entry name" value="N-acetyl_sugar_amidoTrfase"/>
</dbReference>
<protein>
    <submittedName>
        <fullName evidence="2">N-acetyl sugar amidotransferase</fullName>
    </submittedName>
</protein>
<proteinExistence type="predicted"/>
<accession>A0A5C6YMP8</accession>
<dbReference type="SUPFAM" id="SSF52402">
    <property type="entry name" value="Adenine nucleotide alpha hydrolases-like"/>
    <property type="match status" value="1"/>
</dbReference>
<dbReference type="Pfam" id="PF06508">
    <property type="entry name" value="QueC"/>
    <property type="match status" value="1"/>
</dbReference>
<dbReference type="Gene3D" id="3.40.50.620">
    <property type="entry name" value="HUPs"/>
    <property type="match status" value="1"/>
</dbReference>
<dbReference type="Proteomes" id="UP000321945">
    <property type="component" value="Unassembled WGS sequence"/>
</dbReference>
<reference evidence="2 3" key="1">
    <citation type="submission" date="2019-08" db="EMBL/GenBank/DDBJ databases">
        <title>Genome of Aequorivita lipolytica Y10-2 (type strain).</title>
        <authorList>
            <person name="Bowman J.P."/>
        </authorList>
    </citation>
    <scope>NUCLEOTIDE SEQUENCE [LARGE SCALE GENOMIC DNA]</scope>
    <source>
        <strain evidence="2 3">Y10-2</strain>
    </source>
</reference>
<dbReference type="NCBIfam" id="TIGR03573">
    <property type="entry name" value="WbuX"/>
    <property type="match status" value="1"/>
</dbReference>